<feature type="region of interest" description="Disordered" evidence="1">
    <location>
        <begin position="696"/>
        <end position="716"/>
    </location>
</feature>
<dbReference type="OrthoDB" id="6374836at2759"/>
<dbReference type="Proteomes" id="UP000283509">
    <property type="component" value="Unassembled WGS sequence"/>
</dbReference>
<feature type="compositionally biased region" description="Low complexity" evidence="1">
    <location>
        <begin position="300"/>
        <end position="312"/>
    </location>
</feature>
<sequence length="716" mass="77160">MWAYVFLACLVAGIVEATSPYCFDIDKKTGKQLCCPLGKNENGVCVEYLPKNSLRHMKGVESIEQFNETKAYVVSPPQDSDESCCCLEEKERMLLKTVVAEGGETYEVAQSDPNMVQPVETVICRLTPCITPSHRQDKGIRCSQKWKSWEVYVKDPANEDRLRVVSFKVPSGCLCASNAEGVQDRKLQDPSAFDLDHWLQTEVRRLFLNADDMYDTHPTVTGTRTLRYPVKRQTHNTQGSEAMSTVRILALILSKVEPSARLPIFQEVKGIMSEKVNYMREARKIIEAIFGGGGTADGASADSVVSSAGSTAKPNPGPQPQETEDTLKVKVIQFLLRRVMAEVMCNATVVVKLDEHKTPSFLPPEFARELQRNGTALLSPVACVLVSTALRCGDTDVLEAISDGRLARMIVGAETVSEGIAKVLDDNNGKISAVFQLARDNTTSQIVIDESKVAEIQGFFDRVLKATGNSASTTISETTVWITPTGNDNPSTFGMSLNKLTLPIVTSDPVNVTPSNSQGSEEPMVNPVIPPGDQLPPSEYMSFNDTGAVLSSFLNGTAEGGKPVTPTGNDNPSTFGMPQQTVTLPTVALDPVNVTPSNSQGSEEPMVNPVIPPGDQLPPSEYASFNDTGAVLSSFLNMTAEGGKPVTLTTSAPIQTVMESGTTSISEVQTEETPTTTVTSDFPSTVTVEISEAPTTFTDSSATDGTMESSFSVTTD</sequence>
<feature type="chain" id="PRO_5019210657" evidence="2">
    <location>
        <begin position="18"/>
        <end position="716"/>
    </location>
</feature>
<keyword evidence="4" id="KW-1185">Reference proteome</keyword>
<organism evidence="3 4">
    <name type="scientific">Penaeus vannamei</name>
    <name type="common">Whiteleg shrimp</name>
    <name type="synonym">Litopenaeus vannamei</name>
    <dbReference type="NCBI Taxonomy" id="6689"/>
    <lineage>
        <taxon>Eukaryota</taxon>
        <taxon>Metazoa</taxon>
        <taxon>Ecdysozoa</taxon>
        <taxon>Arthropoda</taxon>
        <taxon>Crustacea</taxon>
        <taxon>Multicrustacea</taxon>
        <taxon>Malacostraca</taxon>
        <taxon>Eumalacostraca</taxon>
        <taxon>Eucarida</taxon>
        <taxon>Decapoda</taxon>
        <taxon>Dendrobranchiata</taxon>
        <taxon>Penaeoidea</taxon>
        <taxon>Penaeidae</taxon>
        <taxon>Penaeus</taxon>
    </lineage>
</organism>
<reference evidence="3 4" key="2">
    <citation type="submission" date="2019-01" db="EMBL/GenBank/DDBJ databases">
        <title>The decoding of complex shrimp genome reveals the adaptation for benthos swimmer, frequently molting mechanism and breeding impact on genome.</title>
        <authorList>
            <person name="Sun Y."/>
            <person name="Gao Y."/>
            <person name="Yu Y."/>
        </authorList>
    </citation>
    <scope>NUCLEOTIDE SEQUENCE [LARGE SCALE GENOMIC DNA]</scope>
    <source>
        <tissue evidence="3">Muscle</tissue>
    </source>
</reference>
<feature type="compositionally biased region" description="Low complexity" evidence="1">
    <location>
        <begin position="666"/>
        <end position="680"/>
    </location>
</feature>
<gene>
    <name evidence="3" type="ORF">C7M84_014941</name>
</gene>
<protein>
    <submittedName>
        <fullName evidence="3">Uncharacterized protein</fullName>
    </submittedName>
</protein>
<name>A0A423SS04_PENVA</name>
<evidence type="ECO:0000256" key="1">
    <source>
        <dbReference type="SAM" id="MobiDB-lite"/>
    </source>
</evidence>
<feature type="region of interest" description="Disordered" evidence="1">
    <location>
        <begin position="557"/>
        <end position="579"/>
    </location>
</feature>
<feature type="region of interest" description="Disordered" evidence="1">
    <location>
        <begin position="661"/>
        <end position="680"/>
    </location>
</feature>
<dbReference type="AlphaFoldDB" id="A0A423SS04"/>
<accession>A0A423SS04</accession>
<dbReference type="Gene3D" id="2.10.90.10">
    <property type="entry name" value="Cystine-knot cytokines"/>
    <property type="match status" value="1"/>
</dbReference>
<evidence type="ECO:0000313" key="4">
    <source>
        <dbReference type="Proteomes" id="UP000283509"/>
    </source>
</evidence>
<dbReference type="InterPro" id="IPR029034">
    <property type="entry name" value="Cystine-knot_cytokine"/>
</dbReference>
<proteinExistence type="predicted"/>
<evidence type="ECO:0000313" key="3">
    <source>
        <dbReference type="EMBL" id="ROT66990.1"/>
    </source>
</evidence>
<evidence type="ECO:0000256" key="2">
    <source>
        <dbReference type="SAM" id="SignalP"/>
    </source>
</evidence>
<dbReference type="EMBL" id="QCYY01002868">
    <property type="protein sequence ID" value="ROT66990.1"/>
    <property type="molecule type" value="Genomic_DNA"/>
</dbReference>
<feature type="region of interest" description="Disordered" evidence="1">
    <location>
        <begin position="300"/>
        <end position="323"/>
    </location>
</feature>
<feature type="signal peptide" evidence="2">
    <location>
        <begin position="1"/>
        <end position="17"/>
    </location>
</feature>
<keyword evidence="2" id="KW-0732">Signal</keyword>
<comment type="caution">
    <text evidence="3">The sequence shown here is derived from an EMBL/GenBank/DDBJ whole genome shotgun (WGS) entry which is preliminary data.</text>
</comment>
<feature type="compositionally biased region" description="Polar residues" evidence="1">
    <location>
        <begin position="566"/>
        <end position="579"/>
    </location>
</feature>
<reference evidence="3 4" key="1">
    <citation type="submission" date="2018-04" db="EMBL/GenBank/DDBJ databases">
        <authorList>
            <person name="Zhang X."/>
            <person name="Yuan J."/>
            <person name="Li F."/>
            <person name="Xiang J."/>
        </authorList>
    </citation>
    <scope>NUCLEOTIDE SEQUENCE [LARGE SCALE GENOMIC DNA]</scope>
    <source>
        <tissue evidence="3">Muscle</tissue>
    </source>
</reference>